<dbReference type="PANTHER" id="PTHR12265">
    <property type="entry name" value="TRANSMEMBRANE PROTEIN 53"/>
    <property type="match status" value="1"/>
</dbReference>
<keyword evidence="2" id="KW-0812">Transmembrane</keyword>
<proteinExistence type="inferred from homology"/>
<evidence type="ECO:0008006" key="9">
    <source>
        <dbReference type="Google" id="ProtNLM"/>
    </source>
</evidence>
<evidence type="ECO:0000256" key="3">
    <source>
        <dbReference type="ARBA" id="ARBA00022989"/>
    </source>
</evidence>
<evidence type="ECO:0000313" key="8">
    <source>
        <dbReference type="Proteomes" id="UP001154282"/>
    </source>
</evidence>
<keyword evidence="3" id="KW-1133">Transmembrane helix</keyword>
<dbReference type="AlphaFoldDB" id="A0AAV0MBI0"/>
<evidence type="ECO:0000256" key="5">
    <source>
        <dbReference type="ARBA" id="ARBA00023242"/>
    </source>
</evidence>
<dbReference type="GO" id="GO:0005640">
    <property type="term" value="C:nuclear outer membrane"/>
    <property type="evidence" value="ECO:0007669"/>
    <property type="project" value="UniProtKB-SubCell"/>
</dbReference>
<dbReference type="InterPro" id="IPR008547">
    <property type="entry name" value="DUF829_TMEM53"/>
</dbReference>
<sequence length="455" mass="49362">MKSCRLSASFNMGSLSGIFHRPVVAAAAVAVASVSTDRLPSLKPTQDSSAELHSLPLPDSSFSWASSRASLSKLADFNFVSRIRVPIPNVNVLAPVSTQGLPPINAATSTASWVAASPLLADLYNSAQLTKGPTHSAPLITLASSTPDVLYRWHLPNPNAIDVNGSSDCSSAKSRTVVVLLGWLGSKQRHLKKYAEWYTSMGFHAITYTFPMSEVLSYQVGGKAEQDVELLVNHLADWLDDEPGKNKEKKNVVFHTFSNTGWLTYGAILEKFREQDPSLVERIRACVVDSAPVAAPDPQVWASGFCAAFLKKNSVATKGHSISDVELRVGTVKSLNQPAKPALTEAALQVVLEKFFGVVLNLPTVNKRLSDILSVLSSDQPRCPQLYIYSSADRVIPAGSVESFIEKQKKAGHEVRACNFVSTPHVDHFSSDPKLYTGQLAQFIDDCVIRCCNHS</sequence>
<dbReference type="PANTHER" id="PTHR12265:SF30">
    <property type="entry name" value="TRANSMEMBRANE PROTEIN 53"/>
    <property type="match status" value="1"/>
</dbReference>
<evidence type="ECO:0000313" key="7">
    <source>
        <dbReference type="EMBL" id="CAI0444102.1"/>
    </source>
</evidence>
<evidence type="ECO:0000256" key="4">
    <source>
        <dbReference type="ARBA" id="ARBA00023136"/>
    </source>
</evidence>
<reference evidence="7" key="1">
    <citation type="submission" date="2022-08" db="EMBL/GenBank/DDBJ databases">
        <authorList>
            <person name="Gutierrez-Valencia J."/>
        </authorList>
    </citation>
    <scope>NUCLEOTIDE SEQUENCE</scope>
</reference>
<keyword evidence="4" id="KW-0472">Membrane</keyword>
<dbReference type="Pfam" id="PF05705">
    <property type="entry name" value="DUF829"/>
    <property type="match status" value="1"/>
</dbReference>
<dbReference type="InterPro" id="IPR029058">
    <property type="entry name" value="AB_hydrolase_fold"/>
</dbReference>
<evidence type="ECO:0000256" key="6">
    <source>
        <dbReference type="ARBA" id="ARBA00034303"/>
    </source>
</evidence>
<dbReference type="Gene3D" id="3.40.50.1820">
    <property type="entry name" value="alpha/beta hydrolase"/>
    <property type="match status" value="1"/>
</dbReference>
<dbReference type="EMBL" id="CAMGYJ010000007">
    <property type="protein sequence ID" value="CAI0444102.1"/>
    <property type="molecule type" value="Genomic_DNA"/>
</dbReference>
<dbReference type="SUPFAM" id="SSF53474">
    <property type="entry name" value="alpha/beta-Hydrolases"/>
    <property type="match status" value="1"/>
</dbReference>
<keyword evidence="8" id="KW-1185">Reference proteome</keyword>
<evidence type="ECO:0000256" key="2">
    <source>
        <dbReference type="ARBA" id="ARBA00022692"/>
    </source>
</evidence>
<protein>
    <recommendedName>
        <fullName evidence="9">Transmembrane protein 53</fullName>
    </recommendedName>
</protein>
<keyword evidence="5" id="KW-0539">Nucleus</keyword>
<gene>
    <name evidence="7" type="ORF">LITE_LOCUS27956</name>
</gene>
<accession>A0AAV0MBI0</accession>
<comment type="similarity">
    <text evidence="1">Belongs to the TMEM53 family.</text>
</comment>
<dbReference type="Proteomes" id="UP001154282">
    <property type="component" value="Unassembled WGS sequence"/>
</dbReference>
<comment type="subcellular location">
    <subcellularLocation>
        <location evidence="6">Nucleus outer membrane</location>
        <topology evidence="6">Single-pass membrane protein</topology>
    </subcellularLocation>
</comment>
<organism evidence="7 8">
    <name type="scientific">Linum tenue</name>
    <dbReference type="NCBI Taxonomy" id="586396"/>
    <lineage>
        <taxon>Eukaryota</taxon>
        <taxon>Viridiplantae</taxon>
        <taxon>Streptophyta</taxon>
        <taxon>Embryophyta</taxon>
        <taxon>Tracheophyta</taxon>
        <taxon>Spermatophyta</taxon>
        <taxon>Magnoliopsida</taxon>
        <taxon>eudicotyledons</taxon>
        <taxon>Gunneridae</taxon>
        <taxon>Pentapetalae</taxon>
        <taxon>rosids</taxon>
        <taxon>fabids</taxon>
        <taxon>Malpighiales</taxon>
        <taxon>Linaceae</taxon>
        <taxon>Linum</taxon>
    </lineage>
</organism>
<name>A0AAV0MBI0_9ROSI</name>
<comment type="caution">
    <text evidence="7">The sequence shown here is derived from an EMBL/GenBank/DDBJ whole genome shotgun (WGS) entry which is preliminary data.</text>
</comment>
<evidence type="ECO:0000256" key="1">
    <source>
        <dbReference type="ARBA" id="ARBA00007387"/>
    </source>
</evidence>